<proteinExistence type="predicted"/>
<dbReference type="RefSeq" id="WP_067337539.1">
    <property type="nucleotide sequence ID" value="NZ_LZNA01000042.1"/>
</dbReference>
<protein>
    <submittedName>
        <fullName evidence="2">Uncharacterized protein</fullName>
    </submittedName>
</protein>
<gene>
    <name evidence="2" type="ORF">A9306_09045</name>
</gene>
<dbReference type="Proteomes" id="UP000092616">
    <property type="component" value="Unassembled WGS sequence"/>
</dbReference>
<sequence>MITNDTVSNANNTKKNNEQSSSLFADFMGKFDKLWQKLDHDYDTMEKEIDERRKLNGKATHHEIDL</sequence>
<dbReference type="EMBL" id="LZNA01000042">
    <property type="protein sequence ID" value="OBX79147.1"/>
    <property type="molecule type" value="Genomic_DNA"/>
</dbReference>
<evidence type="ECO:0000256" key="1">
    <source>
        <dbReference type="SAM" id="MobiDB-lite"/>
    </source>
</evidence>
<accession>A0A1B8QCX4</accession>
<dbReference type="AlphaFoldDB" id="A0A1B8QCX4"/>
<keyword evidence="3" id="KW-1185">Reference proteome</keyword>
<evidence type="ECO:0000313" key="2">
    <source>
        <dbReference type="EMBL" id="OBX79147.1"/>
    </source>
</evidence>
<evidence type="ECO:0000313" key="3">
    <source>
        <dbReference type="Proteomes" id="UP000092616"/>
    </source>
</evidence>
<feature type="region of interest" description="Disordered" evidence="1">
    <location>
        <begin position="1"/>
        <end position="21"/>
    </location>
</feature>
<reference evidence="2 3" key="1">
    <citation type="submission" date="2016-06" db="EMBL/GenBank/DDBJ databases">
        <title>Draft genome of Moraxella atlantae CCUG 59586.</title>
        <authorList>
            <person name="Salva-Serra F."/>
            <person name="Engstrom-Jakobsson H."/>
            <person name="Thorell K."/>
            <person name="Gonzales-Siles L."/>
            <person name="Karlsson R."/>
            <person name="Boulund F."/>
            <person name="Engstrand L."/>
            <person name="Kristiansson E."/>
            <person name="Moore E."/>
        </authorList>
    </citation>
    <scope>NUCLEOTIDE SEQUENCE [LARGE SCALE GENOMIC DNA]</scope>
    <source>
        <strain evidence="2 3">CCUG 59586</strain>
    </source>
</reference>
<organism evidence="2 3">
    <name type="scientific">Faucicola atlantae</name>
    <dbReference type="NCBI Taxonomy" id="34059"/>
    <lineage>
        <taxon>Bacteria</taxon>
        <taxon>Pseudomonadati</taxon>
        <taxon>Pseudomonadota</taxon>
        <taxon>Gammaproteobacteria</taxon>
        <taxon>Moraxellales</taxon>
        <taxon>Moraxellaceae</taxon>
        <taxon>Faucicola</taxon>
    </lineage>
</organism>
<comment type="caution">
    <text evidence="2">The sequence shown here is derived from an EMBL/GenBank/DDBJ whole genome shotgun (WGS) entry which is preliminary data.</text>
</comment>
<name>A0A1B8QCX4_9GAMM</name>